<dbReference type="PROSITE" id="PS50850">
    <property type="entry name" value="MFS"/>
    <property type="match status" value="1"/>
</dbReference>
<organism evidence="7 8">
    <name type="scientific">Actinomadura rubrobrunea</name>
    <dbReference type="NCBI Taxonomy" id="115335"/>
    <lineage>
        <taxon>Bacteria</taxon>
        <taxon>Bacillati</taxon>
        <taxon>Actinomycetota</taxon>
        <taxon>Actinomycetes</taxon>
        <taxon>Streptosporangiales</taxon>
        <taxon>Thermomonosporaceae</taxon>
        <taxon>Actinomadura</taxon>
    </lineage>
</organism>
<feature type="transmembrane region" description="Helical" evidence="5">
    <location>
        <begin position="348"/>
        <end position="370"/>
    </location>
</feature>
<feature type="transmembrane region" description="Helical" evidence="5">
    <location>
        <begin position="56"/>
        <end position="76"/>
    </location>
</feature>
<feature type="transmembrane region" description="Helical" evidence="5">
    <location>
        <begin position="452"/>
        <end position="470"/>
    </location>
</feature>
<feature type="transmembrane region" description="Helical" evidence="5">
    <location>
        <begin position="211"/>
        <end position="231"/>
    </location>
</feature>
<keyword evidence="4 5" id="KW-0472">Membrane</keyword>
<gene>
    <name evidence="7" type="ORF">Arub01_18920</name>
</gene>
<proteinExistence type="predicted"/>
<feature type="transmembrane region" description="Helical" evidence="5">
    <location>
        <begin position="147"/>
        <end position="169"/>
    </location>
</feature>
<keyword evidence="3 5" id="KW-1133">Transmembrane helix</keyword>
<evidence type="ECO:0000256" key="5">
    <source>
        <dbReference type="SAM" id="Phobius"/>
    </source>
</evidence>
<comment type="subcellular location">
    <subcellularLocation>
        <location evidence="1">Cell membrane</location>
        <topology evidence="1">Multi-pass membrane protein</topology>
    </subcellularLocation>
</comment>
<feature type="domain" description="Major facilitator superfamily (MFS) profile" evidence="6">
    <location>
        <begin position="22"/>
        <end position="475"/>
    </location>
</feature>
<dbReference type="CDD" id="cd17321">
    <property type="entry name" value="MFS_MMR_MDR_like"/>
    <property type="match status" value="1"/>
</dbReference>
<accession>A0A9W6UV77</accession>
<feature type="transmembrane region" description="Helical" evidence="5">
    <location>
        <begin position="282"/>
        <end position="303"/>
    </location>
</feature>
<dbReference type="GO" id="GO:0005886">
    <property type="term" value="C:plasma membrane"/>
    <property type="evidence" value="ECO:0007669"/>
    <property type="project" value="UniProtKB-SubCell"/>
</dbReference>
<name>A0A9W6UV77_9ACTN</name>
<keyword evidence="2 5" id="KW-0812">Transmembrane</keyword>
<feature type="transmembrane region" description="Helical" evidence="5">
    <location>
        <begin position="120"/>
        <end position="138"/>
    </location>
</feature>
<evidence type="ECO:0000256" key="4">
    <source>
        <dbReference type="ARBA" id="ARBA00023136"/>
    </source>
</evidence>
<feature type="transmembrane region" description="Helical" evidence="5">
    <location>
        <begin position="416"/>
        <end position="440"/>
    </location>
</feature>
<feature type="transmembrane region" description="Helical" evidence="5">
    <location>
        <begin position="181"/>
        <end position="199"/>
    </location>
</feature>
<evidence type="ECO:0000259" key="6">
    <source>
        <dbReference type="PROSITE" id="PS50850"/>
    </source>
</evidence>
<dbReference type="Gene3D" id="1.20.1720.10">
    <property type="entry name" value="Multidrug resistance protein D"/>
    <property type="match status" value="1"/>
</dbReference>
<evidence type="ECO:0000313" key="7">
    <source>
        <dbReference type="EMBL" id="GLW63648.1"/>
    </source>
</evidence>
<dbReference type="Proteomes" id="UP001165124">
    <property type="component" value="Unassembled WGS sequence"/>
</dbReference>
<dbReference type="AlphaFoldDB" id="A0A9W6UV77"/>
<dbReference type="Pfam" id="PF07690">
    <property type="entry name" value="MFS_1"/>
    <property type="match status" value="1"/>
</dbReference>
<dbReference type="PANTHER" id="PTHR42718:SF39">
    <property type="entry name" value="ACTINORHODIN TRANSPORTER-RELATED"/>
    <property type="match status" value="1"/>
</dbReference>
<sequence>MTVQNATVPGQSGAVDPRRWGALAIVLMAVFMDLVDITVVMVAAPVIQADLGAGNAAVQWIIAAYALGLGLLLITGGRLGDVFGRKRLFLAGVAGFTAASAACGLAQSIGMLIAARAVQGAAAAMMVPQVLATIQVVFPREERPKALGLYGMVNGLAAAAAPIVAGLLVGNDVFGLAWRSVFWVNVPIGAATLVGAAALMRESRSPRPPRLDLPGVVLVTAALLLVLYPLIQGAELGWPVWVWPVMGAAVPVFAVFAWLQARRERGGGQPLVPMSLFRSRSFVAGLAVTVAMFSSITALFLVLTLQLQQGHGFSALRVGLTFLAWPVGLAVTSGLAVRLAATAGRRLLAVGAVALTAAMLLLIGAIAMAGDDLGAPHLLPGLLLGGTGFGLVAPILVDIVLSAVPAEDAGAASGVVNTVIQVAGATGVAVVGALFTTLLADSGDIDHAARWALGYTVAAFAVGLALVRALPSRARRQ</sequence>
<dbReference type="PRINTS" id="PR01036">
    <property type="entry name" value="TCRTETB"/>
</dbReference>
<comment type="caution">
    <text evidence="7">The sequence shown here is derived from an EMBL/GenBank/DDBJ whole genome shotgun (WGS) entry which is preliminary data.</text>
</comment>
<dbReference type="GO" id="GO:0022857">
    <property type="term" value="F:transmembrane transporter activity"/>
    <property type="evidence" value="ECO:0007669"/>
    <property type="project" value="InterPro"/>
</dbReference>
<dbReference type="Gene3D" id="1.20.1250.20">
    <property type="entry name" value="MFS general substrate transporter like domains"/>
    <property type="match status" value="1"/>
</dbReference>
<evidence type="ECO:0000256" key="2">
    <source>
        <dbReference type="ARBA" id="ARBA00022692"/>
    </source>
</evidence>
<dbReference type="EMBL" id="BSRZ01000003">
    <property type="protein sequence ID" value="GLW63648.1"/>
    <property type="molecule type" value="Genomic_DNA"/>
</dbReference>
<feature type="transmembrane region" description="Helical" evidence="5">
    <location>
        <begin position="323"/>
        <end position="341"/>
    </location>
</feature>
<evidence type="ECO:0000256" key="1">
    <source>
        <dbReference type="ARBA" id="ARBA00004651"/>
    </source>
</evidence>
<dbReference type="InterPro" id="IPR020846">
    <property type="entry name" value="MFS_dom"/>
</dbReference>
<dbReference type="InterPro" id="IPR011701">
    <property type="entry name" value="MFS"/>
</dbReference>
<dbReference type="PANTHER" id="PTHR42718">
    <property type="entry name" value="MAJOR FACILITATOR SUPERFAMILY MULTIDRUG TRANSPORTER MFSC"/>
    <property type="match status" value="1"/>
</dbReference>
<evidence type="ECO:0000256" key="3">
    <source>
        <dbReference type="ARBA" id="ARBA00022989"/>
    </source>
</evidence>
<protein>
    <submittedName>
        <fullName evidence="7">MFS transporter</fullName>
    </submittedName>
</protein>
<feature type="transmembrane region" description="Helical" evidence="5">
    <location>
        <begin position="88"/>
        <end position="114"/>
    </location>
</feature>
<evidence type="ECO:0000313" key="8">
    <source>
        <dbReference type="Proteomes" id="UP001165124"/>
    </source>
</evidence>
<dbReference type="RefSeq" id="WP_146150237.1">
    <property type="nucleotide sequence ID" value="NZ_BSRZ01000003.1"/>
</dbReference>
<dbReference type="SUPFAM" id="SSF103473">
    <property type="entry name" value="MFS general substrate transporter"/>
    <property type="match status" value="1"/>
</dbReference>
<keyword evidence="8" id="KW-1185">Reference proteome</keyword>
<feature type="transmembrane region" description="Helical" evidence="5">
    <location>
        <begin position="382"/>
        <end position="404"/>
    </location>
</feature>
<feature type="transmembrane region" description="Helical" evidence="5">
    <location>
        <begin position="243"/>
        <end position="261"/>
    </location>
</feature>
<reference evidence="7" key="1">
    <citation type="submission" date="2023-02" db="EMBL/GenBank/DDBJ databases">
        <title>Actinomadura rubrobrunea NBRC 14622.</title>
        <authorList>
            <person name="Ichikawa N."/>
            <person name="Sato H."/>
            <person name="Tonouchi N."/>
        </authorList>
    </citation>
    <scope>NUCLEOTIDE SEQUENCE</scope>
    <source>
        <strain evidence="7">NBRC 14622</strain>
    </source>
</reference>
<dbReference type="InterPro" id="IPR036259">
    <property type="entry name" value="MFS_trans_sf"/>
</dbReference>
<feature type="transmembrane region" description="Helical" evidence="5">
    <location>
        <begin position="20"/>
        <end position="44"/>
    </location>
</feature>